<feature type="domain" description="Glycosyltransferase subfamily 4-like N-terminal" evidence="3">
    <location>
        <begin position="34"/>
        <end position="186"/>
    </location>
</feature>
<feature type="domain" description="Glycosyl transferase family 1" evidence="2">
    <location>
        <begin position="194"/>
        <end position="344"/>
    </location>
</feature>
<proteinExistence type="predicted"/>
<dbReference type="Pfam" id="PF13439">
    <property type="entry name" value="Glyco_transf_4"/>
    <property type="match status" value="1"/>
</dbReference>
<dbReference type="Proteomes" id="UP000051335">
    <property type="component" value="Unassembled WGS sequence"/>
</dbReference>
<evidence type="ECO:0000313" key="4">
    <source>
        <dbReference type="EMBL" id="KPX05914.1"/>
    </source>
</evidence>
<comment type="caution">
    <text evidence="4">The sequence shown here is derived from an EMBL/GenBank/DDBJ whole genome shotgun (WGS) entry which is preliminary data.</text>
</comment>
<reference evidence="4 5" key="1">
    <citation type="submission" date="2015-09" db="EMBL/GenBank/DDBJ databases">
        <title>Genome announcement of multiple Pseudomonas syringae strains.</title>
        <authorList>
            <person name="Thakur S."/>
            <person name="Wang P.W."/>
            <person name="Gong Y."/>
            <person name="Weir B.S."/>
            <person name="Guttman D.S."/>
        </authorList>
    </citation>
    <scope>NUCLEOTIDE SEQUENCE [LARGE SCALE GENOMIC DNA]</scope>
    <source>
        <strain evidence="4 5">ICMP17001</strain>
    </source>
</reference>
<dbReference type="GO" id="GO:0009103">
    <property type="term" value="P:lipopolysaccharide biosynthetic process"/>
    <property type="evidence" value="ECO:0007669"/>
    <property type="project" value="TreeGrafter"/>
</dbReference>
<accession>A0A0P9P6Q5</accession>
<dbReference type="InterPro" id="IPR001296">
    <property type="entry name" value="Glyco_trans_1"/>
</dbReference>
<dbReference type="CDD" id="cd03809">
    <property type="entry name" value="GT4_MtfB-like"/>
    <property type="match status" value="1"/>
</dbReference>
<evidence type="ECO:0000313" key="5">
    <source>
        <dbReference type="Proteomes" id="UP000051335"/>
    </source>
</evidence>
<evidence type="ECO:0000256" key="1">
    <source>
        <dbReference type="ARBA" id="ARBA00022679"/>
    </source>
</evidence>
<dbReference type="SUPFAM" id="SSF53756">
    <property type="entry name" value="UDP-Glycosyltransferase/glycogen phosphorylase"/>
    <property type="match status" value="1"/>
</dbReference>
<gene>
    <name evidence="4" type="ORF">ALO75_03489</name>
</gene>
<evidence type="ECO:0000259" key="3">
    <source>
        <dbReference type="Pfam" id="PF13439"/>
    </source>
</evidence>
<name>A0A0P9P6Q5_9PSED</name>
<keyword evidence="5" id="KW-1185">Reference proteome</keyword>
<dbReference type="PATRIC" id="fig|317659.3.peg.5457"/>
<dbReference type="GO" id="GO:0016757">
    <property type="term" value="F:glycosyltransferase activity"/>
    <property type="evidence" value="ECO:0007669"/>
    <property type="project" value="InterPro"/>
</dbReference>
<dbReference type="Gene3D" id="3.40.50.2000">
    <property type="entry name" value="Glycogen Phosphorylase B"/>
    <property type="match status" value="2"/>
</dbReference>
<protein>
    <submittedName>
        <fullName evidence="4">Group 1 family glycosyl transferase</fullName>
    </submittedName>
</protein>
<dbReference type="Pfam" id="PF00534">
    <property type="entry name" value="Glycos_transf_1"/>
    <property type="match status" value="1"/>
</dbReference>
<dbReference type="PANTHER" id="PTHR46401:SF2">
    <property type="entry name" value="GLYCOSYLTRANSFERASE WBBK-RELATED"/>
    <property type="match status" value="1"/>
</dbReference>
<dbReference type="AlphaFoldDB" id="A0A0P9P6Q5"/>
<sequence>MTTSRTRCGTRQPTFISRTLKMIFINARFLTQDISGVQRYAEQMCRALKRLRDDLVFVAPNNIRLHDCASALEAHCIGRSTGHAWEQIDLPLYLKRRSSPLLISISNTGPMLYGNQIATHHDINYVRYPQSYTRLFRLAYRTITPILLSRARTLITGSHFSRKEISSFYGYAEDKVLVVPAAVSDDFIPGSTAVNHPKYLLAVSSPAVHKNFRRMIQAFLSLRGHTDLQLHIVGAASALFADPNLQHLACRDPRIRFLGRLSDAELIAQYQGATAFVFPSLYEGFGIPPLEAQACGCPVLAANAASIPEVLQASALYFDPLDVSHMAAAMQRILLDAPLRKALRVQGLQNVQRFSWELSAQRLSQRIDTLLAADPAQQSKLHVAAESSTGKP</sequence>
<organism evidence="4 5">
    <name type="scientific">Pseudomonas syringae pv. coryli</name>
    <dbReference type="NCBI Taxonomy" id="317659"/>
    <lineage>
        <taxon>Bacteria</taxon>
        <taxon>Pseudomonadati</taxon>
        <taxon>Pseudomonadota</taxon>
        <taxon>Gammaproteobacteria</taxon>
        <taxon>Pseudomonadales</taxon>
        <taxon>Pseudomonadaceae</taxon>
        <taxon>Pseudomonas</taxon>
    </lineage>
</organism>
<dbReference type="EMBL" id="LJQC01000231">
    <property type="protein sequence ID" value="KPX05914.1"/>
    <property type="molecule type" value="Genomic_DNA"/>
</dbReference>
<evidence type="ECO:0000259" key="2">
    <source>
        <dbReference type="Pfam" id="PF00534"/>
    </source>
</evidence>
<keyword evidence="1 4" id="KW-0808">Transferase</keyword>
<dbReference type="InterPro" id="IPR028098">
    <property type="entry name" value="Glyco_trans_4-like_N"/>
</dbReference>
<dbReference type="PANTHER" id="PTHR46401">
    <property type="entry name" value="GLYCOSYLTRANSFERASE WBBK-RELATED"/>
    <property type="match status" value="1"/>
</dbReference>